<dbReference type="RefSeq" id="WP_055515369.1">
    <property type="nucleotide sequence ID" value="NZ_AP023440.1"/>
</dbReference>
<reference evidence="1 2" key="1">
    <citation type="journal article" date="2014" name="Int. J. Syst. Evol. Microbiol.">
        <title>Complete genome sequence of Corynebacterium casei LMG S-19264T (=DSM 44701T), isolated from a smear-ripened cheese.</title>
        <authorList>
            <consortium name="US DOE Joint Genome Institute (JGI-PGF)"/>
            <person name="Walter F."/>
            <person name="Albersmeier A."/>
            <person name="Kalinowski J."/>
            <person name="Ruckert C."/>
        </authorList>
    </citation>
    <scope>NUCLEOTIDE SEQUENCE [LARGE SCALE GENOMIC DNA]</scope>
    <source>
        <strain evidence="1 2">JCM 4677</strain>
    </source>
</reference>
<name>A0A7G1PB86_9ACTN</name>
<keyword evidence="2" id="KW-1185">Reference proteome</keyword>
<proteinExistence type="predicted"/>
<accession>A0A7G1PB86</accession>
<dbReference type="Proteomes" id="UP000516444">
    <property type="component" value="Chromosome"/>
</dbReference>
<gene>
    <name evidence="1" type="ORF">GCM10017557_58790</name>
</gene>
<evidence type="ECO:0008006" key="3">
    <source>
        <dbReference type="Google" id="ProtNLM"/>
    </source>
</evidence>
<dbReference type="EMBL" id="AP023440">
    <property type="protein sequence ID" value="BCL31020.1"/>
    <property type="molecule type" value="Genomic_DNA"/>
</dbReference>
<protein>
    <recommendedName>
        <fullName evidence="3">AbiJ-NTD3 domain-containing protein</fullName>
    </recommendedName>
</protein>
<sequence>MTLEDLLMNSPAFLDGEQGESRLNRHLVDQLRHGPVVGFREEDVAYHLLCLLETELPGNNQGIGLTDHEVADVLRCADAVLARLNIIRRVPFRTRREYWEHVNTQGSITEICGPILGKLADLERDASRAGFRGVNGDLRNIIFAAKDKPEIVWINFDQGIYEITNNADCLKYDRPIPAAGLTMTDLLDWWKHRDGNYSLAPAVRLQRLKTKLADSCSPKSPLEKHLLRVYWEFAHARGFDATPAILPQVYLHYDPIAQRVRDDQGGRIIPLQVRDFMLFTSGGRRIILEIDGIQHYSSDDGLPAPREYAKMTKEDRRLRLQGYEVYRFGGYEFQERQEPDKMLMEFFAEVLAL</sequence>
<evidence type="ECO:0000313" key="2">
    <source>
        <dbReference type="Proteomes" id="UP000516444"/>
    </source>
</evidence>
<dbReference type="KEGG" id="sgm:GCM10017557_58790"/>
<dbReference type="OrthoDB" id="7061676at2"/>
<dbReference type="AlphaFoldDB" id="A0A7G1PB86"/>
<organism evidence="1 2">
    <name type="scientific">Streptomyces aurantiacus</name>
    <dbReference type="NCBI Taxonomy" id="47760"/>
    <lineage>
        <taxon>Bacteria</taxon>
        <taxon>Bacillati</taxon>
        <taxon>Actinomycetota</taxon>
        <taxon>Actinomycetes</taxon>
        <taxon>Kitasatosporales</taxon>
        <taxon>Streptomycetaceae</taxon>
        <taxon>Streptomyces</taxon>
        <taxon>Streptomyces aurantiacus group</taxon>
    </lineage>
</organism>
<evidence type="ECO:0000313" key="1">
    <source>
        <dbReference type="EMBL" id="BCL31020.1"/>
    </source>
</evidence>